<dbReference type="RefSeq" id="WP_146913332.1">
    <property type="nucleotide sequence ID" value="NZ_CP042344.1"/>
</dbReference>
<feature type="transmembrane region" description="Helical" evidence="4">
    <location>
        <begin position="229"/>
        <end position="248"/>
    </location>
</feature>
<dbReference type="EC" id="2.7.7.65" evidence="1"/>
<dbReference type="OrthoDB" id="5289013at2"/>
<feature type="transmembrane region" description="Helical" evidence="4">
    <location>
        <begin position="383"/>
        <end position="400"/>
    </location>
</feature>
<dbReference type="GO" id="GO:0005886">
    <property type="term" value="C:plasma membrane"/>
    <property type="evidence" value="ECO:0007669"/>
    <property type="project" value="TreeGrafter"/>
</dbReference>
<dbReference type="Pfam" id="PF07696">
    <property type="entry name" value="7TMR-DISMED2"/>
    <property type="match status" value="1"/>
</dbReference>
<dbReference type="Proteomes" id="UP000321199">
    <property type="component" value="Chromosome"/>
</dbReference>
<dbReference type="SUPFAM" id="SSF55073">
    <property type="entry name" value="Nucleotide cyclase"/>
    <property type="match status" value="1"/>
</dbReference>
<feature type="transmembrane region" description="Helical" evidence="4">
    <location>
        <begin position="350"/>
        <end position="371"/>
    </location>
</feature>
<keyword evidence="4" id="KW-0472">Membrane</keyword>
<evidence type="ECO:0000313" key="7">
    <source>
        <dbReference type="Proteomes" id="UP000321199"/>
    </source>
</evidence>
<dbReference type="EMBL" id="CP042344">
    <property type="protein sequence ID" value="QEA13742.1"/>
    <property type="molecule type" value="Genomic_DNA"/>
</dbReference>
<dbReference type="FunFam" id="3.30.70.270:FF:000001">
    <property type="entry name" value="Diguanylate cyclase domain protein"/>
    <property type="match status" value="1"/>
</dbReference>
<dbReference type="InterPro" id="IPR000160">
    <property type="entry name" value="GGDEF_dom"/>
</dbReference>
<keyword evidence="3" id="KW-0175">Coiled coil</keyword>
<feature type="transmembrane region" description="Helical" evidence="4">
    <location>
        <begin position="326"/>
        <end position="343"/>
    </location>
</feature>
<evidence type="ECO:0000256" key="2">
    <source>
        <dbReference type="ARBA" id="ARBA00034247"/>
    </source>
</evidence>
<dbReference type="Pfam" id="PF07695">
    <property type="entry name" value="7TMR-DISM_7TM"/>
    <property type="match status" value="1"/>
</dbReference>
<keyword evidence="4" id="KW-1133">Transmembrane helix</keyword>
<protein>
    <recommendedName>
        <fullName evidence="1">diguanylate cyclase</fullName>
        <ecNumber evidence="1">2.7.7.65</ecNumber>
    </recommendedName>
</protein>
<dbReference type="NCBIfam" id="TIGR00254">
    <property type="entry name" value="GGDEF"/>
    <property type="match status" value="1"/>
</dbReference>
<dbReference type="Gene3D" id="2.60.40.2380">
    <property type="match status" value="1"/>
</dbReference>
<evidence type="ECO:0000256" key="4">
    <source>
        <dbReference type="SAM" id="Phobius"/>
    </source>
</evidence>
<keyword evidence="4" id="KW-0812">Transmembrane</keyword>
<sequence length="626" mass="68878">MRGAAQFSCGHGLWRWLWGLVLLAALLPARAQQPAPVDVRDVTGPALVLAPSVQALEDPQATFTLAQVMQPPLAGRFAAGLGKDEAFNFGITPSAWWFRFTLENPGDEALTRVLEVAYPRLSQVTLYQPGSGASVQPTETGMQAPFASRPLAWRAFAFPLKLGPQTQQTYYLRVHSLTAFIVPLRLWQPAAFAHHVAGDSAAQAWYFGMASAMVLFNLLIFLWLRERLFLHYVFFAASMAFALAAQNGLVKQFLPLQPPWWSDLAATFGYSLAIATGLQFMRKLLDTAHTLGRWDGALRALVWFFVLSPVVFPFTGQSLIRTAAVVYLLAIVVAAAVLAHGMLRRQRSAYFYGAAALMLVAGALVNVLRALGLVPTNVFTANAMQIGSALEMVLLALALADRYAQLRREKLAMQKDLLQAQTQLIEHLRQSEQQLEHKVLARTEELSRLNQQLAALSVTDGLTGIANRRRFDELLQAEWLRARRAGMALGLAILDVDWFKGYNDRFGHPAGDACLRAIATLLRECVQREADLVARYGGEEFVMLMPGESAAGVRRSCERLRSRLQAQAMAHPDSPLGQVTVSVGIASMVPGADEGPQQLLRRADVALYQAKKAGRDRVVVFEPHAV</sequence>
<reference evidence="6 7" key="1">
    <citation type="submission" date="2019-07" db="EMBL/GenBank/DDBJ databases">
        <title>Complete genome sequence of Comamonas sp. NLF 7-7 isolated from livestock.</title>
        <authorList>
            <person name="Kim D.H."/>
            <person name="Kim J.G."/>
        </authorList>
    </citation>
    <scope>NUCLEOTIDE SEQUENCE [LARGE SCALE GENOMIC DNA]</scope>
    <source>
        <strain evidence="6 7">NLF 7-7</strain>
    </source>
</reference>
<dbReference type="PANTHER" id="PTHR45138:SF9">
    <property type="entry name" value="DIGUANYLATE CYCLASE DGCM-RELATED"/>
    <property type="match status" value="1"/>
</dbReference>
<dbReference type="PROSITE" id="PS50887">
    <property type="entry name" value="GGDEF"/>
    <property type="match status" value="1"/>
</dbReference>
<feature type="coiled-coil region" evidence="3">
    <location>
        <begin position="403"/>
        <end position="438"/>
    </location>
</feature>
<dbReference type="InterPro" id="IPR050469">
    <property type="entry name" value="Diguanylate_Cyclase"/>
</dbReference>
<evidence type="ECO:0000256" key="3">
    <source>
        <dbReference type="SAM" id="Coils"/>
    </source>
</evidence>
<evidence type="ECO:0000313" key="6">
    <source>
        <dbReference type="EMBL" id="QEA13742.1"/>
    </source>
</evidence>
<dbReference type="InterPro" id="IPR029787">
    <property type="entry name" value="Nucleotide_cyclase"/>
</dbReference>
<dbReference type="PANTHER" id="PTHR45138">
    <property type="entry name" value="REGULATORY COMPONENTS OF SENSORY TRANSDUCTION SYSTEM"/>
    <property type="match status" value="1"/>
</dbReference>
<feature type="domain" description="GGDEF" evidence="5">
    <location>
        <begin position="487"/>
        <end position="623"/>
    </location>
</feature>
<proteinExistence type="predicted"/>
<evidence type="ECO:0000256" key="1">
    <source>
        <dbReference type="ARBA" id="ARBA00012528"/>
    </source>
</evidence>
<dbReference type="GO" id="GO:0052621">
    <property type="term" value="F:diguanylate cyclase activity"/>
    <property type="evidence" value="ECO:0007669"/>
    <property type="project" value="UniProtKB-EC"/>
</dbReference>
<dbReference type="GO" id="GO:0043709">
    <property type="term" value="P:cell adhesion involved in single-species biofilm formation"/>
    <property type="evidence" value="ECO:0007669"/>
    <property type="project" value="TreeGrafter"/>
</dbReference>
<dbReference type="InterPro" id="IPR043128">
    <property type="entry name" value="Rev_trsase/Diguanyl_cyclase"/>
</dbReference>
<name>A0A5B8RYQ2_9BURK</name>
<feature type="transmembrane region" description="Helical" evidence="4">
    <location>
        <begin position="204"/>
        <end position="224"/>
    </location>
</feature>
<organism evidence="6 7">
    <name type="scientific">Comamonas flocculans</name>
    <dbReference type="NCBI Taxonomy" id="2597701"/>
    <lineage>
        <taxon>Bacteria</taxon>
        <taxon>Pseudomonadati</taxon>
        <taxon>Pseudomonadota</taxon>
        <taxon>Betaproteobacteria</taxon>
        <taxon>Burkholderiales</taxon>
        <taxon>Comamonadaceae</taxon>
        <taxon>Comamonas</taxon>
    </lineage>
</organism>
<evidence type="ECO:0000259" key="5">
    <source>
        <dbReference type="PROSITE" id="PS50887"/>
    </source>
</evidence>
<dbReference type="AlphaFoldDB" id="A0A5B8RYQ2"/>
<dbReference type="Gene3D" id="3.30.70.270">
    <property type="match status" value="1"/>
</dbReference>
<comment type="catalytic activity">
    <reaction evidence="2">
        <text>2 GTP = 3',3'-c-di-GMP + 2 diphosphate</text>
        <dbReference type="Rhea" id="RHEA:24898"/>
        <dbReference type="ChEBI" id="CHEBI:33019"/>
        <dbReference type="ChEBI" id="CHEBI:37565"/>
        <dbReference type="ChEBI" id="CHEBI:58805"/>
        <dbReference type="EC" id="2.7.7.65"/>
    </reaction>
</comment>
<dbReference type="InterPro" id="IPR011623">
    <property type="entry name" value="7TMR_DISM_rcpt_extracell_dom1"/>
</dbReference>
<feature type="transmembrane region" description="Helical" evidence="4">
    <location>
        <begin position="260"/>
        <end position="280"/>
    </location>
</feature>
<dbReference type="GO" id="GO:1902201">
    <property type="term" value="P:negative regulation of bacterial-type flagellum-dependent cell motility"/>
    <property type="evidence" value="ECO:0007669"/>
    <property type="project" value="TreeGrafter"/>
</dbReference>
<dbReference type="CDD" id="cd01949">
    <property type="entry name" value="GGDEF"/>
    <property type="match status" value="1"/>
</dbReference>
<dbReference type="KEGG" id="cof:FOZ74_12265"/>
<feature type="transmembrane region" description="Helical" evidence="4">
    <location>
        <begin position="301"/>
        <end position="320"/>
    </location>
</feature>
<dbReference type="InterPro" id="IPR011622">
    <property type="entry name" value="7TMR_DISM_rcpt_extracell_dom2"/>
</dbReference>
<dbReference type="Pfam" id="PF00990">
    <property type="entry name" value="GGDEF"/>
    <property type="match status" value="1"/>
</dbReference>
<keyword evidence="7" id="KW-1185">Reference proteome</keyword>
<dbReference type="SMART" id="SM00267">
    <property type="entry name" value="GGDEF"/>
    <property type="match status" value="1"/>
</dbReference>
<accession>A0A5B8RYQ2</accession>
<gene>
    <name evidence="6" type="ORF">FOZ74_12265</name>
</gene>